<protein>
    <submittedName>
        <fullName evidence="1">Uncharacterized protein</fullName>
    </submittedName>
</protein>
<comment type="caution">
    <text evidence="1">The sequence shown here is derived from an EMBL/GenBank/DDBJ whole genome shotgun (WGS) entry which is preliminary data.</text>
</comment>
<reference evidence="1 2" key="1">
    <citation type="journal article" date="2020" name="BMC Genomics">
        <title>Intraspecific diversification of the crop wild relative Brassica cretica Lam. using demographic model selection.</title>
        <authorList>
            <person name="Kioukis A."/>
            <person name="Michalopoulou V.A."/>
            <person name="Briers L."/>
            <person name="Pirintsos S."/>
            <person name="Studholme D.J."/>
            <person name="Pavlidis P."/>
            <person name="Sarris P.F."/>
        </authorList>
    </citation>
    <scope>NUCLEOTIDE SEQUENCE [LARGE SCALE GENOMIC DNA]</scope>
    <source>
        <strain evidence="2">cv. PFS-1207/04</strain>
    </source>
</reference>
<dbReference type="Proteomes" id="UP000266723">
    <property type="component" value="Unassembled WGS sequence"/>
</dbReference>
<accession>A0ABQ7A972</accession>
<name>A0ABQ7A972_BRACR</name>
<evidence type="ECO:0000313" key="2">
    <source>
        <dbReference type="Proteomes" id="UP000266723"/>
    </source>
</evidence>
<gene>
    <name evidence="1" type="ORF">DY000_02052906</name>
</gene>
<keyword evidence="2" id="KW-1185">Reference proteome</keyword>
<proteinExistence type="predicted"/>
<evidence type="ECO:0000313" key="1">
    <source>
        <dbReference type="EMBL" id="KAF3494201.1"/>
    </source>
</evidence>
<sequence length="90" mass="10292">MIFSSLSGGRDGSRGRIRSFFQQEPGGQFFLGLDRVRTWRRTDFPEIDMGLVDVPNSLWLAHDLMEERSMLQWASTSICWWRALGLGVVG</sequence>
<dbReference type="EMBL" id="QGKV02002055">
    <property type="protein sequence ID" value="KAF3494201.1"/>
    <property type="molecule type" value="Genomic_DNA"/>
</dbReference>
<organism evidence="1 2">
    <name type="scientific">Brassica cretica</name>
    <name type="common">Mustard</name>
    <dbReference type="NCBI Taxonomy" id="69181"/>
    <lineage>
        <taxon>Eukaryota</taxon>
        <taxon>Viridiplantae</taxon>
        <taxon>Streptophyta</taxon>
        <taxon>Embryophyta</taxon>
        <taxon>Tracheophyta</taxon>
        <taxon>Spermatophyta</taxon>
        <taxon>Magnoliopsida</taxon>
        <taxon>eudicotyledons</taxon>
        <taxon>Gunneridae</taxon>
        <taxon>Pentapetalae</taxon>
        <taxon>rosids</taxon>
        <taxon>malvids</taxon>
        <taxon>Brassicales</taxon>
        <taxon>Brassicaceae</taxon>
        <taxon>Brassiceae</taxon>
        <taxon>Brassica</taxon>
    </lineage>
</organism>